<evidence type="ECO:0000313" key="3">
    <source>
        <dbReference type="Proteomes" id="UP000306813"/>
    </source>
</evidence>
<accession>A0AAX2UIL7</accession>
<dbReference type="Proteomes" id="UP000306813">
    <property type="component" value="Unassembled WGS sequence"/>
</dbReference>
<comment type="caution">
    <text evidence="2">The sequence shown here is derived from an EMBL/GenBank/DDBJ whole genome shotgun (WGS) entry which is preliminary data.</text>
</comment>
<dbReference type="EMBL" id="VDBS01000037">
    <property type="protein sequence ID" value="TNB57510.1"/>
    <property type="molecule type" value="Genomic_DNA"/>
</dbReference>
<gene>
    <name evidence="2" type="ORF">FDW42_05050</name>
</gene>
<proteinExistence type="predicted"/>
<organism evidence="2 3">
    <name type="scientific">Campylobacter helveticus</name>
    <dbReference type="NCBI Taxonomy" id="28898"/>
    <lineage>
        <taxon>Bacteria</taxon>
        <taxon>Pseudomonadati</taxon>
        <taxon>Campylobacterota</taxon>
        <taxon>Epsilonproteobacteria</taxon>
        <taxon>Campylobacterales</taxon>
        <taxon>Campylobacteraceae</taxon>
        <taxon>Campylobacter</taxon>
    </lineage>
</organism>
<sequence>MTKEEWEELQFRAKKVINNPQFKNKINQISGRNFKLKGNLHFGTKKNYSKRNFQKNFTAWLEHNERKNEKDLNYLLPENERELNEYTQLSDNVIHTLKEKDLEPTKENYLKDYEKIIKDDYAKFHQRKMPKNARPFIEAVLNLEQHHTINDIKEAFKKSDFPFQVVDIAIHRDEGHKNELTNQTIKNYHAHIILRNYDFKTHRTILRSFNKLEFKEMQRNVIKNLGMELNTAKKEKRHLSRYQLQHRKEKQAKELLKELREYEKKQEVNKDLAPKQELMNKVNEFIKNKNAKVQKNYDLER</sequence>
<feature type="coiled-coil region" evidence="1">
    <location>
        <begin position="245"/>
        <end position="272"/>
    </location>
</feature>
<evidence type="ECO:0000256" key="1">
    <source>
        <dbReference type="SAM" id="Coils"/>
    </source>
</evidence>
<dbReference type="RefSeq" id="WP_139021882.1">
    <property type="nucleotide sequence ID" value="NZ_VDBS01000037.1"/>
</dbReference>
<evidence type="ECO:0000313" key="2">
    <source>
        <dbReference type="EMBL" id="TNB57510.1"/>
    </source>
</evidence>
<keyword evidence="1" id="KW-0175">Coiled coil</keyword>
<dbReference type="AlphaFoldDB" id="A0AAX2UIL7"/>
<protein>
    <recommendedName>
        <fullName evidence="4">Mobilization protein</fullName>
    </recommendedName>
</protein>
<name>A0AAX2UIL7_9BACT</name>
<evidence type="ECO:0008006" key="4">
    <source>
        <dbReference type="Google" id="ProtNLM"/>
    </source>
</evidence>
<reference evidence="2 3" key="1">
    <citation type="submission" date="2019-05" db="EMBL/GenBank/DDBJ databases">
        <title>Draft genomes of eight strains of Campylobacter helveticus isolated from cats and a dog in New Zealand.</title>
        <authorList>
            <person name="Bojanic K."/>
            <person name="Midwinter A.C."/>
            <person name="Biggs P.J."/>
            <person name="Acke E."/>
            <person name="Cornelius A.J."/>
            <person name="Marshall J.C."/>
        </authorList>
    </citation>
    <scope>NUCLEOTIDE SEQUENCE [LARGE SCALE GENOMIC DNA]</scope>
    <source>
        <strain evidence="2 3">ACP123b</strain>
    </source>
</reference>